<accession>A0A0C1KG68</accession>
<protein>
    <submittedName>
        <fullName evidence="1">Uncharacterized protein</fullName>
    </submittedName>
</protein>
<organism evidence="1 2">
    <name type="scientific">Streptococcus constellatus</name>
    <dbReference type="NCBI Taxonomy" id="76860"/>
    <lineage>
        <taxon>Bacteria</taxon>
        <taxon>Bacillati</taxon>
        <taxon>Bacillota</taxon>
        <taxon>Bacilli</taxon>
        <taxon>Lactobacillales</taxon>
        <taxon>Streptococcaceae</taxon>
        <taxon>Streptococcus</taxon>
        <taxon>Streptococcus anginosus group</taxon>
    </lineage>
</organism>
<reference evidence="1 2" key="1">
    <citation type="submission" date="2014-12" db="EMBL/GenBank/DDBJ databases">
        <title>Partial genome sequence of Streptococcus constellatus KCOM 1650 (= ChDC B144).</title>
        <authorList>
            <person name="Kook J.-K."/>
            <person name="Park S.-N."/>
            <person name="Lim Y.K."/>
            <person name="Jo E."/>
        </authorList>
    </citation>
    <scope>NUCLEOTIDE SEQUENCE [LARGE SCALE GENOMIC DNA]</scope>
    <source>
        <strain evidence="1 2">KCOM 1650</strain>
    </source>
</reference>
<evidence type="ECO:0000313" key="2">
    <source>
        <dbReference type="Proteomes" id="UP000031339"/>
    </source>
</evidence>
<comment type="caution">
    <text evidence="1">The sequence shown here is derived from an EMBL/GenBank/DDBJ whole genome shotgun (WGS) entry which is preliminary data.</text>
</comment>
<dbReference type="Proteomes" id="UP000031339">
    <property type="component" value="Unassembled WGS sequence"/>
</dbReference>
<name>A0A0C1KG68_STRCV</name>
<evidence type="ECO:0000313" key="1">
    <source>
        <dbReference type="EMBL" id="KIC77897.1"/>
    </source>
</evidence>
<gene>
    <name evidence="1" type="ORF">RN79_06805</name>
</gene>
<dbReference type="AlphaFoldDB" id="A0A0C1KG68"/>
<sequence>MENLIDELCTLTIKHDLKWDTIDHLIIDGQPYYQKFQHILADKSFFTSYKDQTIIVLYGEVRDFLRQRTVSNFFLQTYVNGQIKRLEFPEVEIVKLHTLISLSL</sequence>
<proteinExistence type="predicted"/>
<dbReference type="EMBL" id="JWIY01000002">
    <property type="protein sequence ID" value="KIC77897.1"/>
    <property type="molecule type" value="Genomic_DNA"/>
</dbReference>